<feature type="region of interest" description="Disordered" evidence="2">
    <location>
        <begin position="44"/>
        <end position="69"/>
    </location>
</feature>
<feature type="region of interest" description="Disordered" evidence="2">
    <location>
        <begin position="543"/>
        <end position="647"/>
    </location>
</feature>
<feature type="compositionally biased region" description="Polar residues" evidence="2">
    <location>
        <begin position="329"/>
        <end position="339"/>
    </location>
</feature>
<feature type="region of interest" description="Disordered" evidence="2">
    <location>
        <begin position="102"/>
        <end position="133"/>
    </location>
</feature>
<name>A0A067LPR5_JATCU</name>
<feature type="compositionally biased region" description="Basic and acidic residues" evidence="2">
    <location>
        <begin position="340"/>
        <end position="363"/>
    </location>
</feature>
<feature type="region of interest" description="Disordered" evidence="2">
    <location>
        <begin position="326"/>
        <end position="403"/>
    </location>
</feature>
<evidence type="ECO:0000256" key="1">
    <source>
        <dbReference type="SAM" id="Coils"/>
    </source>
</evidence>
<accession>A0A067LPR5</accession>
<feature type="region of interest" description="Disordered" evidence="2">
    <location>
        <begin position="483"/>
        <end position="508"/>
    </location>
</feature>
<keyword evidence="4" id="KW-1185">Reference proteome</keyword>
<feature type="coiled-coil region" evidence="1">
    <location>
        <begin position="17"/>
        <end position="44"/>
    </location>
</feature>
<dbReference type="AlphaFoldDB" id="A0A067LPR5"/>
<feature type="compositionally biased region" description="Basic and acidic residues" evidence="2">
    <location>
        <begin position="575"/>
        <end position="597"/>
    </location>
</feature>
<feature type="region of interest" description="Disordered" evidence="2">
    <location>
        <begin position="785"/>
        <end position="836"/>
    </location>
</feature>
<dbReference type="EMBL" id="KK914217">
    <property type="protein sequence ID" value="KDP46529.1"/>
    <property type="molecule type" value="Genomic_DNA"/>
</dbReference>
<sequence length="952" mass="105103">MSSVISEPKASDLIVNKDDKSCMRRNVKEQKKELEATETIMQEKKIVSSTTNPNEGIKEEKKASSSCSVSRNVSIGENIAEFNKGSNSDFISLNGLEEQAAKFDGGVGGETELENSVSSDDEEGETKEAGNKAVEWNEDDQKNLMDLGISELERNKRLESLIARRKVRKLFKMQTEKILISSDFYASIPVAPVFVSRGNPFDVPDNPDEQGPGSAPSVLLPTRNPFDLPYDQFEEKPDLSADSFQQEFMAPLQKDLIFCRHESFSLGPSFPLDPTNFTANNRFRRQQQPGKGGKDLLVDNLLSEKGSQGGEEGTLQRNLSVTDLVAEGESSSKGTTTNQPEEKDGEAETSRIEMKDENIDNAKEVTVSLGIESNTELGTNEKNESGSSSDSDQVIRPRKPESLTIPPPVLFRFPEVLIHTPSPNSTPCPIPKARSTHEQNSYAASPATIDRSRIENHLLYTNNGPWHTPTNSIASDMQVEVSEIGSPPVTGDGSASSNDGGSLTYDGDVEKEITSGSDEMWGNSPYAPKVNEDIKIASTSRTALAQEGQNHTIVSDNKISNPVENEGQETLPENLMERTNKPHEGDLQQPKEPKSEEEVSMSYNGDVAVNEIDELGSAKSVEEKSESSQNTERKSLNILDQSVEEANIHDDPVVKLDENRKAIEDIDARIEKYIEQEVLVDLSKRAEESTSEYKNSEEGKENSREVEVSTSGTQLELTVEEQVFTNSSSPSSPTSILPARNPLEKTFSDLSGILEATEFDMEETIVRNKLLDGVRNKLLDEQELENLPPLPPRQNAQHLTDQPSISSKSEKSEETSNKTEEIFIRNEPMQLNDGEPKMEDLKSAKTINGELQTSINNEEKSTSINNAVADEMTIKENFELVIDGESESQRLDKNTDTNEQTSRSIEDTEAESRNLQVEEESKSSNNIADHTIIDDEIKAPISEASDGKTEAQ</sequence>
<feature type="compositionally biased region" description="Basic and acidic residues" evidence="2">
    <location>
        <begin position="887"/>
        <end position="896"/>
    </location>
</feature>
<feature type="compositionally biased region" description="Basic and acidic residues" evidence="2">
    <location>
        <begin position="808"/>
        <end position="824"/>
    </location>
</feature>
<feature type="compositionally biased region" description="Low complexity" evidence="2">
    <location>
        <begin position="491"/>
        <end position="502"/>
    </location>
</feature>
<evidence type="ECO:0000313" key="3">
    <source>
        <dbReference type="EMBL" id="KDP46529.1"/>
    </source>
</evidence>
<organism evidence="3 4">
    <name type="scientific">Jatropha curcas</name>
    <name type="common">Barbados nut</name>
    <dbReference type="NCBI Taxonomy" id="180498"/>
    <lineage>
        <taxon>Eukaryota</taxon>
        <taxon>Viridiplantae</taxon>
        <taxon>Streptophyta</taxon>
        <taxon>Embryophyta</taxon>
        <taxon>Tracheophyta</taxon>
        <taxon>Spermatophyta</taxon>
        <taxon>Magnoliopsida</taxon>
        <taxon>eudicotyledons</taxon>
        <taxon>Gunneridae</taxon>
        <taxon>Pentapetalae</taxon>
        <taxon>rosids</taxon>
        <taxon>fabids</taxon>
        <taxon>Malpighiales</taxon>
        <taxon>Euphorbiaceae</taxon>
        <taxon>Crotonoideae</taxon>
        <taxon>Jatropheae</taxon>
        <taxon>Jatropha</taxon>
    </lineage>
</organism>
<protein>
    <submittedName>
        <fullName evidence="3">Uncharacterized protein</fullName>
    </submittedName>
</protein>
<feature type="compositionally biased region" description="Basic and acidic residues" evidence="2">
    <location>
        <begin position="694"/>
        <end position="707"/>
    </location>
</feature>
<dbReference type="PANTHER" id="PTHR33870:SF16">
    <property type="entry name" value="PROTEIN, PUTATIVE-RELATED"/>
    <property type="match status" value="1"/>
</dbReference>
<feature type="compositionally biased region" description="Basic and acidic residues" evidence="2">
    <location>
        <begin position="620"/>
        <end position="635"/>
    </location>
</feature>
<proteinExistence type="predicted"/>
<dbReference type="Proteomes" id="UP000027138">
    <property type="component" value="Unassembled WGS sequence"/>
</dbReference>
<feature type="compositionally biased region" description="Polar residues" evidence="2">
    <location>
        <begin position="543"/>
        <end position="563"/>
    </location>
</feature>
<gene>
    <name evidence="3" type="ORF">JCGZ_08501</name>
</gene>
<evidence type="ECO:0000313" key="4">
    <source>
        <dbReference type="Proteomes" id="UP000027138"/>
    </source>
</evidence>
<feature type="region of interest" description="Disordered" evidence="2">
    <location>
        <begin position="883"/>
        <end position="952"/>
    </location>
</feature>
<feature type="region of interest" description="Disordered" evidence="2">
    <location>
        <begin position="684"/>
        <end position="742"/>
    </location>
</feature>
<dbReference type="OrthoDB" id="1908091at2759"/>
<evidence type="ECO:0000256" key="2">
    <source>
        <dbReference type="SAM" id="MobiDB-lite"/>
    </source>
</evidence>
<keyword evidence="1" id="KW-0175">Coiled coil</keyword>
<feature type="compositionally biased region" description="Polar residues" evidence="2">
    <location>
        <begin position="794"/>
        <end position="803"/>
    </location>
</feature>
<dbReference type="PANTHER" id="PTHR33870">
    <property type="entry name" value="CARDIOMYOPATHY-ASSOCIATED PROTEIN"/>
    <property type="match status" value="1"/>
</dbReference>
<reference evidence="3 4" key="1">
    <citation type="journal article" date="2014" name="PLoS ONE">
        <title>Global Analysis of Gene Expression Profiles in Physic Nut (Jatropha curcas L.) Seedlings Exposed to Salt Stress.</title>
        <authorList>
            <person name="Zhang L."/>
            <person name="Zhang C."/>
            <person name="Wu P."/>
            <person name="Chen Y."/>
            <person name="Li M."/>
            <person name="Jiang H."/>
            <person name="Wu G."/>
        </authorList>
    </citation>
    <scope>NUCLEOTIDE SEQUENCE [LARGE SCALE GENOMIC DNA]</scope>
    <source>
        <strain evidence="4">cv. GZQX0401</strain>
        <tissue evidence="3">Young leaves</tissue>
    </source>
</reference>